<dbReference type="CDD" id="cd09272">
    <property type="entry name" value="RNase_HI_RT_Ty1"/>
    <property type="match status" value="1"/>
</dbReference>
<dbReference type="OrthoDB" id="418237at2759"/>
<dbReference type="Proteomes" id="UP000321947">
    <property type="component" value="Unassembled WGS sequence"/>
</dbReference>
<dbReference type="EMBL" id="SSTE01018442">
    <property type="protein sequence ID" value="KAA0039199.1"/>
    <property type="molecule type" value="Genomic_DNA"/>
</dbReference>
<evidence type="ECO:0000313" key="3">
    <source>
        <dbReference type="Proteomes" id="UP000321393"/>
    </source>
</evidence>
<evidence type="ECO:0000313" key="2">
    <source>
        <dbReference type="EMBL" id="TYK18466.1"/>
    </source>
</evidence>
<dbReference type="SUPFAM" id="SSF56672">
    <property type="entry name" value="DNA/RNA polymerases"/>
    <property type="match status" value="1"/>
</dbReference>
<dbReference type="InterPro" id="IPR043502">
    <property type="entry name" value="DNA/RNA_pol_sf"/>
</dbReference>
<organism evidence="1 3">
    <name type="scientific">Cucumis melo var. makuwa</name>
    <name type="common">Oriental melon</name>
    <dbReference type="NCBI Taxonomy" id="1194695"/>
    <lineage>
        <taxon>Eukaryota</taxon>
        <taxon>Viridiplantae</taxon>
        <taxon>Streptophyta</taxon>
        <taxon>Embryophyta</taxon>
        <taxon>Tracheophyta</taxon>
        <taxon>Spermatophyta</taxon>
        <taxon>Magnoliopsida</taxon>
        <taxon>eudicotyledons</taxon>
        <taxon>Gunneridae</taxon>
        <taxon>Pentapetalae</taxon>
        <taxon>rosids</taxon>
        <taxon>fabids</taxon>
        <taxon>Cucurbitales</taxon>
        <taxon>Cucurbitaceae</taxon>
        <taxon>Benincaseae</taxon>
        <taxon>Cucumis</taxon>
    </lineage>
</organism>
<comment type="caution">
    <text evidence="1">The sequence shown here is derived from an EMBL/GenBank/DDBJ whole genome shotgun (WGS) entry which is preliminary data.</text>
</comment>
<dbReference type="AlphaFoldDB" id="A0A5A7TD39"/>
<evidence type="ECO:0000313" key="4">
    <source>
        <dbReference type="Proteomes" id="UP000321947"/>
    </source>
</evidence>
<sequence length="304" mass="34009">MSLVGELFFFMGLQIKQRSEGMFISQEKYAKNLVKKFGLDQSQHKRTPVATHAKITKDTVGTAFDHKLYRSMIGSLLYLTASRPDIAYVVGICAQYQSNPRTSHLNAVKQIIKYVHEATNFGILYSYDTSSESVGYCDADCACSTGDRKSTSGRCFFLGNNLVSWFSKKQNCVSLSTAEAEYIAAGIGCTQMIWMKNMLNEYVIIQGVMTLYCDNLSAIDISKNPVQHSRTKHIDIRHRFIRDLIENKGLTPISSASVEILLVESRSLATAISLMSERRLEIDSLIRHLKTFVPSSSQGNPSID</sequence>
<name>A0A5A7TD39_CUCMM</name>
<dbReference type="PANTHER" id="PTHR11439">
    <property type="entry name" value="GAG-POL-RELATED RETROTRANSPOSON"/>
    <property type="match status" value="1"/>
</dbReference>
<protein>
    <submittedName>
        <fullName evidence="1">Gag-pol polyprotein</fullName>
    </submittedName>
</protein>
<reference evidence="3 4" key="1">
    <citation type="submission" date="2019-08" db="EMBL/GenBank/DDBJ databases">
        <title>Draft genome sequences of two oriental melons (Cucumis melo L. var makuwa).</title>
        <authorList>
            <person name="Kwon S.-Y."/>
        </authorList>
    </citation>
    <scope>NUCLEOTIDE SEQUENCE [LARGE SCALE GENOMIC DNA]</scope>
    <source>
        <strain evidence="4">cv. Chang Bougi</strain>
        <strain evidence="3">cv. SW 3</strain>
        <tissue evidence="1">Leaf</tissue>
    </source>
</reference>
<accession>A0A5A7TD39</accession>
<gene>
    <name evidence="2" type="ORF">E5676_scaffold607G00340</name>
    <name evidence="1" type="ORF">E6C27_scaffold121G001140</name>
</gene>
<dbReference type="PANTHER" id="PTHR11439:SF486">
    <property type="entry name" value="RLK (RECEPTOR-LIKE KINASE) PROTEIN, PUTATIVE-RELATED"/>
    <property type="match status" value="1"/>
</dbReference>
<dbReference type="Proteomes" id="UP000321393">
    <property type="component" value="Unassembled WGS sequence"/>
</dbReference>
<dbReference type="EMBL" id="SSTD01007883">
    <property type="protein sequence ID" value="TYK18466.1"/>
    <property type="molecule type" value="Genomic_DNA"/>
</dbReference>
<evidence type="ECO:0000313" key="1">
    <source>
        <dbReference type="EMBL" id="KAA0039199.1"/>
    </source>
</evidence>
<proteinExistence type="predicted"/>